<evidence type="ECO:0000256" key="2">
    <source>
        <dbReference type="ARBA" id="ARBA00022741"/>
    </source>
</evidence>
<comment type="similarity">
    <text evidence="1">Belongs to the TrbE/VirB4 family.</text>
</comment>
<dbReference type="RefSeq" id="WP_343894216.1">
    <property type="nucleotide sequence ID" value="NZ_BAAAFZ010000009.1"/>
</dbReference>
<keyword evidence="2" id="KW-0547">Nucleotide-binding</keyword>
<keyword evidence="6" id="KW-1185">Reference proteome</keyword>
<evidence type="ECO:0000256" key="1">
    <source>
        <dbReference type="ARBA" id="ARBA00006512"/>
    </source>
</evidence>
<dbReference type="Gene3D" id="3.40.50.300">
    <property type="entry name" value="P-loop containing nucleotide triphosphate hydrolases"/>
    <property type="match status" value="1"/>
</dbReference>
<dbReference type="SUPFAM" id="SSF52540">
    <property type="entry name" value="P-loop containing nucleoside triphosphate hydrolases"/>
    <property type="match status" value="1"/>
</dbReference>
<reference evidence="6" key="1">
    <citation type="journal article" date="2019" name="Int. J. Syst. Evol. Microbiol.">
        <title>The Global Catalogue of Microorganisms (GCM) 10K type strain sequencing project: providing services to taxonomists for standard genome sequencing and annotation.</title>
        <authorList>
            <consortium name="The Broad Institute Genomics Platform"/>
            <consortium name="The Broad Institute Genome Sequencing Center for Infectious Disease"/>
            <person name="Wu L."/>
            <person name="Ma J."/>
        </authorList>
    </citation>
    <scope>NUCLEOTIDE SEQUENCE [LARGE SCALE GENOMIC DNA]</scope>
    <source>
        <strain evidence="6">JCM 9933</strain>
    </source>
</reference>
<dbReference type="Proteomes" id="UP001501588">
    <property type="component" value="Unassembled WGS sequence"/>
</dbReference>
<name>A0ABP3PW82_9PROT</name>
<proteinExistence type="inferred from homology"/>
<dbReference type="CDD" id="cd01127">
    <property type="entry name" value="TrwB_TraG_TraD_VirD4"/>
    <property type="match status" value="1"/>
</dbReference>
<keyword evidence="3" id="KW-0067">ATP-binding</keyword>
<dbReference type="InterPro" id="IPR018145">
    <property type="entry name" value="CagE_TrbE_VirB_cntrl_dom"/>
</dbReference>
<dbReference type="EMBL" id="BAAAFZ010000009">
    <property type="protein sequence ID" value="GAA0574475.1"/>
    <property type="molecule type" value="Genomic_DNA"/>
</dbReference>
<dbReference type="InterPro" id="IPR027417">
    <property type="entry name" value="P-loop_NTPase"/>
</dbReference>
<evidence type="ECO:0000259" key="4">
    <source>
        <dbReference type="Pfam" id="PF03135"/>
    </source>
</evidence>
<dbReference type="PANTHER" id="PTHR30121:SF12">
    <property type="entry name" value="TYPE IV SECRETION SYSTEM PROTEIN CAGE"/>
    <property type="match status" value="1"/>
</dbReference>
<organism evidence="5 6">
    <name type="scientific">Craurococcus roseus</name>
    <dbReference type="NCBI Taxonomy" id="77585"/>
    <lineage>
        <taxon>Bacteria</taxon>
        <taxon>Pseudomonadati</taxon>
        <taxon>Pseudomonadota</taxon>
        <taxon>Alphaproteobacteria</taxon>
        <taxon>Acetobacterales</taxon>
        <taxon>Acetobacteraceae</taxon>
        <taxon>Craurococcus</taxon>
    </lineage>
</organism>
<feature type="domain" description="CagE TrbE VirB component of type IV transporter system central" evidence="4">
    <location>
        <begin position="186"/>
        <end position="331"/>
    </location>
</feature>
<evidence type="ECO:0000313" key="6">
    <source>
        <dbReference type="Proteomes" id="UP001501588"/>
    </source>
</evidence>
<dbReference type="InterPro" id="IPR051162">
    <property type="entry name" value="T4SS_component"/>
</dbReference>
<sequence length="839" mass="91079">MRSRRRSVLLGDLMPLEEPLTDTTLRLTDGGAFAMFGLDGLSAETADVEELNVRHARVEHTLRNIGINDRLVLSQYVCRGMASPAAVPPASPLLAQWARDTHDEYRARLLDRSLYANRLFLGVHLRPAVAGNEWLDRRRARKGKSADGERAIDRARRLEDLCGWLASEFADYGPRLLGLAPRGRQVFSEAAEALAFALTGVEREVALTTGRLGDVVLAEEVTFHRETVEMRGPGHTVFAAMLALREYPAVTSPGMLDALLSAAFRFTLCQHYEPLSRSGGMGLLTRKQNKMVWAGSKALSQVAELDRAVDALETNRLSMGRHCLSLAVFSDRAGTALSFHERFLAALRRAGLGDLAADRVRDTLEEVAGNPNRVPLAEAVNDAWKLLGRSGASVARENKALMAAWLAQVPGNQRYRSRPGACSSRNFASLAPMHAYPAGSAVSRWGGPIATLRTTGGTAHPFHWHDGDGDDAVGNTLITGETGSGKTAGTGFLIAHTAGRADCILLDHKQGWHALALHLGGSYGVLGSGRPTFAPLKALENTPRNLDLLNQLLRGCIRQGGWRDLTTEEDRLLSLGIASVMENAPADRSVAEVAEFLSPDVDVDGAGARLLKWCWGGELGWALDAPTCCLDLSGGIVGLDTTELLTNCRAAAPALLYLFHRIALRLDGHRKLLLVVDEGWSVLRDPAFRDPIAAQFRTIRSKNGIVVFITQSPSDAVASGIASELIEQCPNQIHFPNPRASRDDYVDGLKRTVGEYEALKELQKGSGRFLLCKGARSLVAELPLRGMADRLAVLSASETSLRALETIPEVARRDPARLGPAFIEARRAARHRQIAEVQT</sequence>
<evidence type="ECO:0000256" key="3">
    <source>
        <dbReference type="ARBA" id="ARBA00022840"/>
    </source>
</evidence>
<gene>
    <name evidence="5" type="ORF">GCM10009416_11470</name>
</gene>
<accession>A0ABP3PW82</accession>
<evidence type="ECO:0000313" key="5">
    <source>
        <dbReference type="EMBL" id="GAA0574475.1"/>
    </source>
</evidence>
<comment type="caution">
    <text evidence="5">The sequence shown here is derived from an EMBL/GenBank/DDBJ whole genome shotgun (WGS) entry which is preliminary data.</text>
</comment>
<dbReference type="PANTHER" id="PTHR30121">
    <property type="entry name" value="UNCHARACTERIZED PROTEIN YJGR-RELATED"/>
    <property type="match status" value="1"/>
</dbReference>
<protein>
    <submittedName>
        <fullName evidence="5">VirB4 family type IV secretion system protein</fullName>
    </submittedName>
</protein>
<dbReference type="Pfam" id="PF03135">
    <property type="entry name" value="CagE_TrbE_VirB"/>
    <property type="match status" value="1"/>
</dbReference>